<name>A0AAD5VD04_9APHY</name>
<organism evidence="1 2">
    <name type="scientific">Meripilus lineatus</name>
    <dbReference type="NCBI Taxonomy" id="2056292"/>
    <lineage>
        <taxon>Eukaryota</taxon>
        <taxon>Fungi</taxon>
        <taxon>Dikarya</taxon>
        <taxon>Basidiomycota</taxon>
        <taxon>Agaricomycotina</taxon>
        <taxon>Agaricomycetes</taxon>
        <taxon>Polyporales</taxon>
        <taxon>Meripilaceae</taxon>
        <taxon>Meripilus</taxon>
    </lineage>
</organism>
<dbReference type="EMBL" id="JANAWD010000022">
    <property type="protein sequence ID" value="KAJ3490783.1"/>
    <property type="molecule type" value="Genomic_DNA"/>
</dbReference>
<protein>
    <submittedName>
        <fullName evidence="1">Uncharacterized protein</fullName>
    </submittedName>
</protein>
<gene>
    <name evidence="1" type="ORF">NLI96_g1172</name>
</gene>
<dbReference type="Proteomes" id="UP001212997">
    <property type="component" value="Unassembled WGS sequence"/>
</dbReference>
<dbReference type="AlphaFoldDB" id="A0AAD5VD04"/>
<comment type="caution">
    <text evidence="1">The sequence shown here is derived from an EMBL/GenBank/DDBJ whole genome shotgun (WGS) entry which is preliminary data.</text>
</comment>
<keyword evidence="2" id="KW-1185">Reference proteome</keyword>
<sequence length="350" mass="39653">MKSCSLVCRAWVPFSTRYLFRHLRLNWSKEDPSQGTSSDTFLLFQNQSPALCNLVRTLTITGSPFYAHSPDISLEDFALLVDNMRNLQGLYLSHVIVSINSPSQPTTNCHLDRLSIRGLSLRYSSGTQSDNDDEWAPIIHPLISFLRVFKGIGLLNLAAGHMKSNSFTGRSLEIIDQTLLTSAKVGIKRLELSMGFFCNNTQGTIALLECLDLSCLEYLRVVYAHSWIVTIINYIAEHSPKLAHVVLQIPSFGPLGSDTSWVSNMLWEMERMVCKFSLEFAVRLFKGPSAFDHLDWETLKLRIESMPMLENIHISIVERRKQAASEVYDIPRRHLLPLQDKFGVVVHIPS</sequence>
<proteinExistence type="predicted"/>
<reference evidence="1" key="1">
    <citation type="submission" date="2022-07" db="EMBL/GenBank/DDBJ databases">
        <title>Genome Sequence of Physisporinus lineatus.</title>
        <authorList>
            <person name="Buettner E."/>
        </authorList>
    </citation>
    <scope>NUCLEOTIDE SEQUENCE</scope>
    <source>
        <strain evidence="1">VT162</strain>
    </source>
</reference>
<evidence type="ECO:0000313" key="2">
    <source>
        <dbReference type="Proteomes" id="UP001212997"/>
    </source>
</evidence>
<accession>A0AAD5VD04</accession>
<evidence type="ECO:0000313" key="1">
    <source>
        <dbReference type="EMBL" id="KAJ3490783.1"/>
    </source>
</evidence>